<dbReference type="EMBL" id="LAZR01032804">
    <property type="protein sequence ID" value="KKL49870.1"/>
    <property type="molecule type" value="Genomic_DNA"/>
</dbReference>
<reference evidence="1" key="1">
    <citation type="journal article" date="2015" name="Nature">
        <title>Complex archaea that bridge the gap between prokaryotes and eukaryotes.</title>
        <authorList>
            <person name="Spang A."/>
            <person name="Saw J.H."/>
            <person name="Jorgensen S.L."/>
            <person name="Zaremba-Niedzwiedzka K."/>
            <person name="Martijn J."/>
            <person name="Lind A.E."/>
            <person name="van Eijk R."/>
            <person name="Schleper C."/>
            <person name="Guy L."/>
            <person name="Ettema T.J."/>
        </authorList>
    </citation>
    <scope>NUCLEOTIDE SEQUENCE</scope>
</reference>
<sequence length="78" mass="9180">MNRLEQIAYDVRFYPNADGAAEAIALTIRHPEYAVAVLREYCADVNPILTDRTPQWTWDYYMQRADKLVERFPISEEV</sequence>
<comment type="caution">
    <text evidence="1">The sequence shown here is derived from an EMBL/GenBank/DDBJ whole genome shotgun (WGS) entry which is preliminary data.</text>
</comment>
<proteinExistence type="predicted"/>
<organism evidence="1">
    <name type="scientific">marine sediment metagenome</name>
    <dbReference type="NCBI Taxonomy" id="412755"/>
    <lineage>
        <taxon>unclassified sequences</taxon>
        <taxon>metagenomes</taxon>
        <taxon>ecological metagenomes</taxon>
    </lineage>
</organism>
<protein>
    <submittedName>
        <fullName evidence="1">Uncharacterized protein</fullName>
    </submittedName>
</protein>
<evidence type="ECO:0000313" key="1">
    <source>
        <dbReference type="EMBL" id="KKL49870.1"/>
    </source>
</evidence>
<name>A0A0F9EXZ6_9ZZZZ</name>
<dbReference type="AlphaFoldDB" id="A0A0F9EXZ6"/>
<accession>A0A0F9EXZ6</accession>
<gene>
    <name evidence="1" type="ORF">LCGC14_2311200</name>
</gene>